<dbReference type="Pfam" id="PF19054">
    <property type="entry name" value="DUF5753"/>
    <property type="match status" value="1"/>
</dbReference>
<dbReference type="RefSeq" id="WP_344906435.1">
    <property type="nucleotide sequence ID" value="NZ_BAABAS010000028.1"/>
</dbReference>
<dbReference type="SUPFAM" id="SSF47413">
    <property type="entry name" value="lambda repressor-like DNA-binding domains"/>
    <property type="match status" value="1"/>
</dbReference>
<evidence type="ECO:0000313" key="3">
    <source>
        <dbReference type="Proteomes" id="UP001501710"/>
    </source>
</evidence>
<name>A0ABP8CNT6_9ACTN</name>
<accession>A0ABP8CNT6</accession>
<dbReference type="Proteomes" id="UP001501710">
    <property type="component" value="Unassembled WGS sequence"/>
</dbReference>
<gene>
    <name evidence="2" type="ORF">GCM10022254_70290</name>
</gene>
<evidence type="ECO:0000259" key="1">
    <source>
        <dbReference type="Pfam" id="PF19054"/>
    </source>
</evidence>
<evidence type="ECO:0000313" key="2">
    <source>
        <dbReference type="EMBL" id="GAA4241444.1"/>
    </source>
</evidence>
<dbReference type="InterPro" id="IPR010982">
    <property type="entry name" value="Lambda_DNA-bd_dom_sf"/>
</dbReference>
<protein>
    <recommendedName>
        <fullName evidence="1">DUF5753 domain-containing protein</fullName>
    </recommendedName>
</protein>
<reference evidence="3" key="1">
    <citation type="journal article" date="2019" name="Int. J. Syst. Evol. Microbiol.">
        <title>The Global Catalogue of Microorganisms (GCM) 10K type strain sequencing project: providing services to taxonomists for standard genome sequencing and annotation.</title>
        <authorList>
            <consortium name="The Broad Institute Genomics Platform"/>
            <consortium name="The Broad Institute Genome Sequencing Center for Infectious Disease"/>
            <person name="Wu L."/>
            <person name="Ma J."/>
        </authorList>
    </citation>
    <scope>NUCLEOTIDE SEQUENCE [LARGE SCALE GENOMIC DNA]</scope>
    <source>
        <strain evidence="3">JCM 17440</strain>
    </source>
</reference>
<sequence length="274" mass="30626">MPAQSEPYEAPAVTNFAEELEWRRTHAELTKKALAEVLGFADSYLGQVELCKNLPSQEFAEALDTYFTTEGLFGRLRKRIVETRHISTLPPGFTAYVKRENEARSVRNFELALVNGILQTEDYARAMIGAYSAGKSVDELVADRMKRKEILTRPNPVSAWFAVDEFALHRIIGSPAIMKAQFQHLLELSELENVMVTVIPKEIGYHVGLTGSFYVLGFEDGANAAYVESAGIGLLIEEPARVGEYLERYSSLQGHALPHGKASRNQIKQMMETL</sequence>
<comment type="caution">
    <text evidence="2">The sequence shown here is derived from an EMBL/GenBank/DDBJ whole genome shotgun (WGS) entry which is preliminary data.</text>
</comment>
<proteinExistence type="predicted"/>
<dbReference type="EMBL" id="BAABAS010000028">
    <property type="protein sequence ID" value="GAA4241444.1"/>
    <property type="molecule type" value="Genomic_DNA"/>
</dbReference>
<organism evidence="2 3">
    <name type="scientific">Actinomadura meridiana</name>
    <dbReference type="NCBI Taxonomy" id="559626"/>
    <lineage>
        <taxon>Bacteria</taxon>
        <taxon>Bacillati</taxon>
        <taxon>Actinomycetota</taxon>
        <taxon>Actinomycetes</taxon>
        <taxon>Streptosporangiales</taxon>
        <taxon>Thermomonosporaceae</taxon>
        <taxon>Actinomadura</taxon>
    </lineage>
</organism>
<keyword evidence="3" id="KW-1185">Reference proteome</keyword>
<dbReference type="InterPro" id="IPR043917">
    <property type="entry name" value="DUF5753"/>
</dbReference>
<feature type="domain" description="DUF5753" evidence="1">
    <location>
        <begin position="94"/>
        <end position="261"/>
    </location>
</feature>